<organism evidence="12 13">
    <name type="scientific">Candidatus Kinetoplastidibacterium crithidiae TCC036E</name>
    <dbReference type="NCBI Taxonomy" id="1208918"/>
    <lineage>
        <taxon>Bacteria</taxon>
        <taxon>Pseudomonadati</taxon>
        <taxon>Pseudomonadota</taxon>
        <taxon>Betaproteobacteria</taxon>
        <taxon>Candidatus Kinetoplastidibacterium</taxon>
    </lineage>
</organism>
<dbReference type="SUPFAM" id="SSF52540">
    <property type="entry name" value="P-loop containing nucleoside triphosphate hydrolases"/>
    <property type="match status" value="1"/>
</dbReference>
<evidence type="ECO:0000313" key="13">
    <source>
        <dbReference type="Proteomes" id="UP000011686"/>
    </source>
</evidence>
<dbReference type="KEGG" id="kct:CDEE_0153"/>
<dbReference type="eggNOG" id="COG0218">
    <property type="taxonomic scope" value="Bacteria"/>
</dbReference>
<dbReference type="RefSeq" id="WP_015238801.1">
    <property type="nucleotide sequence ID" value="NC_020283.1"/>
</dbReference>
<dbReference type="InterPro" id="IPR030393">
    <property type="entry name" value="G_ENGB_dom"/>
</dbReference>
<dbReference type="InterPro" id="IPR027417">
    <property type="entry name" value="P-loop_NTPase"/>
</dbReference>
<dbReference type="GO" id="GO:0000917">
    <property type="term" value="P:division septum assembly"/>
    <property type="evidence" value="ECO:0007669"/>
    <property type="project" value="UniProtKB-KW"/>
</dbReference>
<evidence type="ECO:0000256" key="8">
    <source>
        <dbReference type="ARBA" id="ARBA00023210"/>
    </source>
</evidence>
<evidence type="ECO:0000256" key="5">
    <source>
        <dbReference type="ARBA" id="ARBA00022741"/>
    </source>
</evidence>
<sequence length="209" mass="23804">MSLLHTAFFYSSAYKTNQLPIEGIPEICFLGRSNSGKSSAINLITNKKKLAFSSKTPGRTRLINMFALKQNINSDICGYLVDLPGYGYSNLPNSEQKNLEITIINYIQNRKSIRGFILLLDIRRGITNLDRYLIDLIEPLNKNLIILLTKVDKLNREQFIKTKKDIEQNLSFIKNPFEVISFSATKKIGITETTTSIEKLILNNKELIL</sequence>
<dbReference type="InterPro" id="IPR006073">
    <property type="entry name" value="GTP-bd"/>
</dbReference>
<dbReference type="EMBL" id="CP003804">
    <property type="protein sequence ID" value="AGF47983.1"/>
    <property type="molecule type" value="Genomic_DNA"/>
</dbReference>
<evidence type="ECO:0000256" key="9">
    <source>
        <dbReference type="ARBA" id="ARBA00023306"/>
    </source>
</evidence>
<comment type="cofactor">
    <cofactor evidence="1">
        <name>Mg(2+)</name>
        <dbReference type="ChEBI" id="CHEBI:18420"/>
    </cofactor>
</comment>
<keyword evidence="6" id="KW-0460">Magnesium</keyword>
<keyword evidence="9 10" id="KW-0131">Cell cycle</keyword>
<comment type="similarity">
    <text evidence="2 10">Belongs to the TRAFAC class TrmE-Era-EngA-EngB-Septin-like GTPase superfamily. EngB GTPase family.</text>
</comment>
<keyword evidence="5 10" id="KW-0547">Nucleotide-binding</keyword>
<evidence type="ECO:0000256" key="4">
    <source>
        <dbReference type="ARBA" id="ARBA00022723"/>
    </source>
</evidence>
<keyword evidence="8 10" id="KW-0717">Septation</keyword>
<dbReference type="Pfam" id="PF01926">
    <property type="entry name" value="MMR_HSR1"/>
    <property type="match status" value="1"/>
</dbReference>
<keyword evidence="13" id="KW-1185">Reference proteome</keyword>
<dbReference type="PANTHER" id="PTHR11649">
    <property type="entry name" value="MSS1/TRME-RELATED GTP-BINDING PROTEIN"/>
    <property type="match status" value="1"/>
</dbReference>
<keyword evidence="7 10" id="KW-0342">GTP-binding</keyword>
<keyword evidence="4" id="KW-0479">Metal-binding</keyword>
<dbReference type="Gene3D" id="3.40.50.300">
    <property type="entry name" value="P-loop containing nucleotide triphosphate hydrolases"/>
    <property type="match status" value="1"/>
</dbReference>
<dbReference type="PROSITE" id="PS51706">
    <property type="entry name" value="G_ENGB"/>
    <property type="match status" value="1"/>
</dbReference>
<feature type="domain" description="EngB-type G" evidence="11">
    <location>
        <begin position="23"/>
        <end position="203"/>
    </location>
</feature>
<dbReference type="GO" id="GO:0005829">
    <property type="term" value="C:cytosol"/>
    <property type="evidence" value="ECO:0007669"/>
    <property type="project" value="TreeGrafter"/>
</dbReference>
<dbReference type="InterPro" id="IPR019987">
    <property type="entry name" value="GTP-bd_ribosome_bio_YsxC"/>
</dbReference>
<reference evidence="12 13" key="1">
    <citation type="journal article" date="2013" name="Genome Biol. Evol.">
        <title>Genome evolution and phylogenomic analysis of candidatus kinetoplastibacterium, the betaproteobacterial endosymbionts of strigomonas and angomonas.</title>
        <authorList>
            <person name="Alves J.M."/>
            <person name="Serrano M.G."/>
            <person name="Maia da Silva F."/>
            <person name="Voegtly L.J."/>
            <person name="Matveyev A.V."/>
            <person name="Teixeira M.M."/>
            <person name="Camargo E.P."/>
            <person name="Buck G.A."/>
        </authorList>
    </citation>
    <scope>NUCLEOTIDE SEQUENCE [LARGE SCALE GENOMIC DNA]</scope>
    <source>
        <strain evidence="12 13">TCC036E</strain>
    </source>
</reference>
<evidence type="ECO:0000256" key="2">
    <source>
        <dbReference type="ARBA" id="ARBA00009638"/>
    </source>
</evidence>
<evidence type="ECO:0000313" key="12">
    <source>
        <dbReference type="EMBL" id="AGF47983.1"/>
    </source>
</evidence>
<dbReference type="Proteomes" id="UP000011686">
    <property type="component" value="Chromosome"/>
</dbReference>
<evidence type="ECO:0000256" key="3">
    <source>
        <dbReference type="ARBA" id="ARBA00022618"/>
    </source>
</evidence>
<keyword evidence="3 10" id="KW-0132">Cell division</keyword>
<dbReference type="HAMAP" id="MF_00321">
    <property type="entry name" value="GTPase_EngB"/>
    <property type="match status" value="1"/>
</dbReference>
<accession>M1L5S6</accession>
<evidence type="ECO:0000256" key="6">
    <source>
        <dbReference type="ARBA" id="ARBA00022842"/>
    </source>
</evidence>
<dbReference type="STRING" id="1208918.CDEE_0153"/>
<protein>
    <recommendedName>
        <fullName evidence="10">Probable GTP-binding protein EngB</fullName>
    </recommendedName>
</protein>
<name>M1L5S6_9PROT</name>
<dbReference type="GO" id="GO:0046872">
    <property type="term" value="F:metal ion binding"/>
    <property type="evidence" value="ECO:0007669"/>
    <property type="project" value="UniProtKB-KW"/>
</dbReference>
<dbReference type="CDD" id="cd01876">
    <property type="entry name" value="YihA_EngB"/>
    <property type="match status" value="1"/>
</dbReference>
<evidence type="ECO:0000256" key="7">
    <source>
        <dbReference type="ARBA" id="ARBA00023134"/>
    </source>
</evidence>
<comment type="function">
    <text evidence="10">Necessary for normal cell division and for the maintenance of normal septation.</text>
</comment>
<dbReference type="PANTHER" id="PTHR11649:SF13">
    <property type="entry name" value="ENGB-TYPE G DOMAIN-CONTAINING PROTEIN"/>
    <property type="match status" value="1"/>
</dbReference>
<dbReference type="NCBIfam" id="TIGR03598">
    <property type="entry name" value="GTPase_YsxC"/>
    <property type="match status" value="1"/>
</dbReference>
<gene>
    <name evidence="10" type="primary">engB</name>
    <name evidence="12" type="ORF">CDEE_0153</name>
</gene>
<evidence type="ECO:0000256" key="10">
    <source>
        <dbReference type="HAMAP-Rule" id="MF_00321"/>
    </source>
</evidence>
<evidence type="ECO:0000256" key="1">
    <source>
        <dbReference type="ARBA" id="ARBA00001946"/>
    </source>
</evidence>
<evidence type="ECO:0000259" key="11">
    <source>
        <dbReference type="PROSITE" id="PS51706"/>
    </source>
</evidence>
<dbReference type="GO" id="GO:0005525">
    <property type="term" value="F:GTP binding"/>
    <property type="evidence" value="ECO:0007669"/>
    <property type="project" value="UniProtKB-UniRule"/>
</dbReference>
<proteinExistence type="inferred from homology"/>
<dbReference type="HOGENOM" id="CLU_033732_1_1_4"/>
<dbReference type="PATRIC" id="fig|1208918.3.peg.682"/>
<dbReference type="AlphaFoldDB" id="M1L5S6"/>